<keyword evidence="9" id="KW-0540">Nuclease</keyword>
<keyword evidence="10" id="KW-0479">Metal-binding</keyword>
<dbReference type="Pfam" id="PF00636">
    <property type="entry name" value="Ribonuclease_3"/>
    <property type="match status" value="2"/>
</dbReference>
<dbReference type="GO" id="GO:0031054">
    <property type="term" value="P:pre-miRNA processing"/>
    <property type="evidence" value="ECO:0007669"/>
    <property type="project" value="InterPro"/>
</dbReference>
<evidence type="ECO:0000313" key="25">
    <source>
        <dbReference type="EMBL" id="KAK1794454.1"/>
    </source>
</evidence>
<comment type="subcellular location">
    <subcellularLocation>
        <location evidence="4">Nucleus</location>
    </subcellularLocation>
</comment>
<evidence type="ECO:0000259" key="23">
    <source>
        <dbReference type="PROSITE" id="PS50137"/>
    </source>
</evidence>
<comment type="caution">
    <text evidence="25">The sequence shown here is derived from an EMBL/GenBank/DDBJ whole genome shotgun (WGS) entry which is preliminary data.</text>
</comment>
<proteinExistence type="inferred from homology"/>
<dbReference type="InterPro" id="IPR044442">
    <property type="entry name" value="RNAse_III_DSRM__animal"/>
</dbReference>
<evidence type="ECO:0000256" key="19">
    <source>
        <dbReference type="ARBA" id="ARBA00078955"/>
    </source>
</evidence>
<dbReference type="Gene3D" id="1.10.1520.10">
    <property type="entry name" value="Ribonuclease III domain"/>
    <property type="match status" value="2"/>
</dbReference>
<evidence type="ECO:0000256" key="16">
    <source>
        <dbReference type="ARBA" id="ARBA00023211"/>
    </source>
</evidence>
<dbReference type="FunFam" id="3.30.160.20:FF:000012">
    <property type="entry name" value="Drosha ribonuclease III"/>
    <property type="match status" value="1"/>
</dbReference>
<dbReference type="InterPro" id="IPR000999">
    <property type="entry name" value="RNase_III_dom"/>
</dbReference>
<dbReference type="PROSITE" id="PS50142">
    <property type="entry name" value="RNASE_3_2"/>
    <property type="match status" value="2"/>
</dbReference>
<feature type="compositionally biased region" description="Basic and acidic residues" evidence="22">
    <location>
        <begin position="442"/>
        <end position="474"/>
    </location>
</feature>
<feature type="domain" description="RNase III" evidence="24">
    <location>
        <begin position="1005"/>
        <end position="1178"/>
    </location>
</feature>
<evidence type="ECO:0000256" key="7">
    <source>
        <dbReference type="ARBA" id="ARBA00017706"/>
    </source>
</evidence>
<evidence type="ECO:0000259" key="24">
    <source>
        <dbReference type="PROSITE" id="PS50142"/>
    </source>
</evidence>
<feature type="compositionally biased region" description="Low complexity" evidence="22">
    <location>
        <begin position="227"/>
        <end position="237"/>
    </location>
</feature>
<accession>A0AAD8ZA44</accession>
<dbReference type="Proteomes" id="UP001239994">
    <property type="component" value="Unassembled WGS sequence"/>
</dbReference>
<keyword evidence="26" id="KW-1185">Reference proteome</keyword>
<evidence type="ECO:0000256" key="14">
    <source>
        <dbReference type="ARBA" id="ARBA00022842"/>
    </source>
</evidence>
<dbReference type="InterPro" id="IPR036389">
    <property type="entry name" value="RNase_III_sf"/>
</dbReference>
<evidence type="ECO:0000256" key="1">
    <source>
        <dbReference type="ARBA" id="ARBA00000109"/>
    </source>
</evidence>
<evidence type="ECO:0000256" key="8">
    <source>
        <dbReference type="ARBA" id="ARBA00022517"/>
    </source>
</evidence>
<comment type="cofactor">
    <cofactor evidence="2">
        <name>Mn(2+)</name>
        <dbReference type="ChEBI" id="CHEBI:29035"/>
    </cofactor>
</comment>
<keyword evidence="8" id="KW-0690">Ribosome biogenesis</keyword>
<dbReference type="PROSITE" id="PS50137">
    <property type="entry name" value="DS_RBD"/>
    <property type="match status" value="1"/>
</dbReference>
<evidence type="ECO:0000256" key="9">
    <source>
        <dbReference type="ARBA" id="ARBA00022722"/>
    </source>
</evidence>
<dbReference type="GO" id="GO:0070877">
    <property type="term" value="C:microprocessor complex"/>
    <property type="evidence" value="ECO:0007669"/>
    <property type="project" value="TreeGrafter"/>
</dbReference>
<dbReference type="SUPFAM" id="SSF54768">
    <property type="entry name" value="dsRNA-binding domain-like"/>
    <property type="match status" value="1"/>
</dbReference>
<reference evidence="25" key="1">
    <citation type="submission" date="2023-03" db="EMBL/GenBank/DDBJ databases">
        <title>Electrophorus voltai genome.</title>
        <authorList>
            <person name="Bian C."/>
        </authorList>
    </citation>
    <scope>NUCLEOTIDE SEQUENCE</scope>
    <source>
        <strain evidence="25">CB-2022</strain>
        <tissue evidence="25">Muscle</tissue>
    </source>
</reference>
<dbReference type="GO" id="GO:0006364">
    <property type="term" value="P:rRNA processing"/>
    <property type="evidence" value="ECO:0007669"/>
    <property type="project" value="InterPro"/>
</dbReference>
<dbReference type="PANTHER" id="PTHR11207">
    <property type="entry name" value="RIBONUCLEASE III"/>
    <property type="match status" value="1"/>
</dbReference>
<name>A0AAD8ZA44_9TELE</name>
<feature type="domain" description="RNase III" evidence="24">
    <location>
        <begin position="1347"/>
        <end position="1473"/>
    </location>
</feature>
<feature type="compositionally biased region" description="Low complexity" evidence="22">
    <location>
        <begin position="647"/>
        <end position="657"/>
    </location>
</feature>
<feature type="region of interest" description="Disordered" evidence="22">
    <location>
        <begin position="227"/>
        <end position="250"/>
    </location>
</feature>
<feature type="domain" description="DRBM" evidence="23">
    <location>
        <begin position="1515"/>
        <end position="1587"/>
    </location>
</feature>
<dbReference type="InterPro" id="IPR011907">
    <property type="entry name" value="RNase_III"/>
</dbReference>
<feature type="compositionally biased region" description="Basic and acidic residues" evidence="22">
    <location>
        <begin position="543"/>
        <end position="558"/>
    </location>
</feature>
<evidence type="ECO:0000256" key="5">
    <source>
        <dbReference type="ARBA" id="ARBA00010183"/>
    </source>
</evidence>
<evidence type="ECO:0000256" key="18">
    <source>
        <dbReference type="ARBA" id="ARBA00032486"/>
    </source>
</evidence>
<dbReference type="GO" id="GO:0004525">
    <property type="term" value="F:ribonuclease III activity"/>
    <property type="evidence" value="ECO:0007669"/>
    <property type="project" value="UniProtKB-EC"/>
</dbReference>
<evidence type="ECO:0000256" key="2">
    <source>
        <dbReference type="ARBA" id="ARBA00001936"/>
    </source>
</evidence>
<dbReference type="EC" id="3.1.26.3" evidence="6"/>
<feature type="compositionally biased region" description="Acidic residues" evidence="22">
    <location>
        <begin position="634"/>
        <end position="646"/>
    </location>
</feature>
<evidence type="ECO:0000313" key="26">
    <source>
        <dbReference type="Proteomes" id="UP001239994"/>
    </source>
</evidence>
<gene>
    <name evidence="25" type="ORF">P4O66_011320</name>
</gene>
<dbReference type="EMBL" id="JAROKS010000017">
    <property type="protein sequence ID" value="KAK1794454.1"/>
    <property type="molecule type" value="Genomic_DNA"/>
</dbReference>
<comment type="catalytic activity">
    <reaction evidence="1">
        <text>Endonucleolytic cleavage to 5'-phosphomonoester.</text>
        <dbReference type="EC" id="3.1.26.3"/>
    </reaction>
</comment>
<evidence type="ECO:0000256" key="3">
    <source>
        <dbReference type="ARBA" id="ARBA00001946"/>
    </source>
</evidence>
<sequence>LLCYSPLPLFAFECFWFVNPNVDSPSIPTPEMLLIQKANVQPLPGNFTGKDLYKQWGQVQSLLISVSTASLHITGADVQQRLWFQNQGQRPAAGVKTHVSRVCLPVINIKSKVAVVILMNSFSNCYRKTPPHSLPGFPANCIHHLKATPRRERRGERKETVCYVFTAEEIAQGKEVEEVIARALVHKNSFGMSLRRYIGITSYQILIYVYHQGCGLFTKNMSFHPGRGCPRGRAPPGQHGSPQSYRPANVRLPLPPQPPVPLYHYEPTAHCSVYSSQGASSYMSPRPDFMPYPVPAPPQGLGPQGQGPMRPPFPTPPVRPGFPEPPSFPPPPLPSSAGSGPYPYMLPSMPPPPLPPAPPSVPPSLPYQPPYSMTYPQQPHFPPSPGFSPGYAPSDSGTFKPEHFRHPPQYKADKSPGGRPRSPERPRRHDDHRHKAYGYGGHGDRHKVEHGAERKERGRSPDRRRYRSEHERGRTPPRHRSHERSSREHCRHRDSRTSPPVDRHRKRARSRSASRERKRGRVEEDREKRADSAVGVRGRSSTRARDSEDASSDHRQDDEREEEELLKPAWVRCTHAENYYSNDPMDQVGDSTVVGTSKLRDLYERFEEELGCRQEQAKSSRPKWDPPKTKLDLDQDESSSESESESGGDSSCSSSSDSEMFDVIAEIKRKKAHPDRLHDELWYNDPGQMNDGPLCKCSAKARRTGIRHSIYPGEATDRPTGIDYDDHEYLFEGFSLFSHTPLTSIPLCRVIRFNIDYTIHFIEEMSPENYCVKGLELFAKYVFQDILELYDWNLKDPEENDSPNCQRFHFMPRFVRFLPDGGKEVLSMHQVLLYLLCSSKPLVPEEEIANMLQWEELEWQKYAEECKGMIVTNPGMKPSSVRIDQLDREQFNPNVITFPIIVHFGIRPAQLSYAGDPQYQKLWKSYVKLRHLLANSPKVKQIDKQKLMQREEALQKIRQKNTMRREVTVELSSQGFWKTGIRSDVCQHAMMLPVLTHHIRYHQCLMHLDKLIGYTFKERCLLQLAMTHPSHHLNFGMNPDHARNSLSNCGIRQPKYGDRKVHHMYMRKKGINTLINIMSRLGQDDPTPSRISHNERLEFLGDAVVEFLTSVHLYYLFPSLEEGGLATYRTAIVQNQHLAMLAKKLELDRFMLYAHGPDLCRESDLRHAMANCFEALIGYTPVFCHSRDVAQKKPALMFPSPCRMCKGILSQGHITQPPPGKHQLPVPTSMAAITLLYGRIRLYFSFGLFLSLCGERRPRGGGMSEASLMALVSTCCRFAGQHRQQPETGAVYLEGGLEEAKQLFGRLLFNSEDLREVWLNYPPHPLQVQEPLTDRQLIESSPVLQKLTDFEDAIGVLFTHVRLLARAFTLRTVGYNHLTLGHNQRMEFLGDSIMQLVATEYLFIHFPDHHEGHLTLLRSSLVNNRTQAKVAEELGMQEYAITNDKTKRPVALRTKTLADLLESFIAALYIDKDLEYVHAFMNVCFFPRLKHKKENDFWLFMLALQEFILNQDWNDPKSQLQQCCLTLRTEGKEPDIPLYKTLQTVGPSHARTYTVAVYFKGERIGCGKGPSIQQAEMGAAMDALEKL</sequence>
<feature type="region of interest" description="Disordered" evidence="22">
    <location>
        <begin position="355"/>
        <end position="568"/>
    </location>
</feature>
<keyword evidence="11" id="KW-0677">Repeat</keyword>
<evidence type="ECO:0000256" key="6">
    <source>
        <dbReference type="ARBA" id="ARBA00012177"/>
    </source>
</evidence>
<dbReference type="SMART" id="SM00535">
    <property type="entry name" value="RIBOc"/>
    <property type="match status" value="2"/>
</dbReference>
<keyword evidence="17" id="KW-0539">Nucleus</keyword>
<keyword evidence="14" id="KW-0460">Magnesium</keyword>
<dbReference type="HAMAP" id="MF_00104">
    <property type="entry name" value="RNase_III"/>
    <property type="match status" value="1"/>
</dbReference>
<evidence type="ECO:0000256" key="15">
    <source>
        <dbReference type="ARBA" id="ARBA00022884"/>
    </source>
</evidence>
<dbReference type="SMART" id="SM00358">
    <property type="entry name" value="DSRM"/>
    <property type="match status" value="1"/>
</dbReference>
<evidence type="ECO:0000256" key="21">
    <source>
        <dbReference type="PROSITE-ProRule" id="PRU00266"/>
    </source>
</evidence>
<evidence type="ECO:0000256" key="13">
    <source>
        <dbReference type="ARBA" id="ARBA00022801"/>
    </source>
</evidence>
<dbReference type="Pfam" id="PF00035">
    <property type="entry name" value="dsrm"/>
    <property type="match status" value="1"/>
</dbReference>
<keyword evidence="12" id="KW-0255">Endonuclease</keyword>
<keyword evidence="16" id="KW-0464">Manganese</keyword>
<evidence type="ECO:0000256" key="10">
    <source>
        <dbReference type="ARBA" id="ARBA00022723"/>
    </source>
</evidence>
<comment type="similarity">
    <text evidence="5">Belongs to the ribonuclease III family.</text>
</comment>
<keyword evidence="15 21" id="KW-0694">RNA-binding</keyword>
<feature type="compositionally biased region" description="Basic residues" evidence="22">
    <location>
        <begin position="503"/>
        <end position="520"/>
    </location>
</feature>
<dbReference type="Pfam" id="PF26050">
    <property type="entry name" value="Helical_CED_Drosha"/>
    <property type="match status" value="1"/>
</dbReference>
<dbReference type="PROSITE" id="PS00517">
    <property type="entry name" value="RNASE_3_1"/>
    <property type="match status" value="2"/>
</dbReference>
<feature type="compositionally biased region" description="Basic and acidic residues" evidence="22">
    <location>
        <begin position="610"/>
        <end position="633"/>
    </location>
</feature>
<dbReference type="SUPFAM" id="SSF69065">
    <property type="entry name" value="RNase III domain-like"/>
    <property type="match status" value="2"/>
</dbReference>
<evidence type="ECO:0000256" key="11">
    <source>
        <dbReference type="ARBA" id="ARBA00022737"/>
    </source>
</evidence>
<evidence type="ECO:0000256" key="22">
    <source>
        <dbReference type="SAM" id="MobiDB-lite"/>
    </source>
</evidence>
<dbReference type="CDD" id="cd19877">
    <property type="entry name" value="DSRM_RNAse_III_meta_like"/>
    <property type="match status" value="1"/>
</dbReference>
<dbReference type="GO" id="GO:0003723">
    <property type="term" value="F:RNA binding"/>
    <property type="evidence" value="ECO:0007669"/>
    <property type="project" value="UniProtKB-UniRule"/>
</dbReference>
<evidence type="ECO:0000256" key="17">
    <source>
        <dbReference type="ARBA" id="ARBA00023242"/>
    </source>
</evidence>
<evidence type="ECO:0000256" key="20">
    <source>
        <dbReference type="ARBA" id="ARBA00083702"/>
    </source>
</evidence>
<dbReference type="PANTHER" id="PTHR11207:SF0">
    <property type="entry name" value="RIBONUCLEASE 3"/>
    <property type="match status" value="1"/>
</dbReference>
<feature type="compositionally biased region" description="Basic and acidic residues" evidence="22">
    <location>
        <begin position="521"/>
        <end position="531"/>
    </location>
</feature>
<feature type="region of interest" description="Disordered" evidence="22">
    <location>
        <begin position="610"/>
        <end position="657"/>
    </location>
</feature>
<dbReference type="InterPro" id="IPR058938">
    <property type="entry name" value="Helical_CED_Drosha"/>
</dbReference>
<dbReference type="Gene3D" id="3.30.160.20">
    <property type="match status" value="1"/>
</dbReference>
<comment type="cofactor">
    <cofactor evidence="3">
        <name>Mg(2+)</name>
        <dbReference type="ChEBI" id="CHEBI:18420"/>
    </cofactor>
</comment>
<feature type="compositionally biased region" description="Basic and acidic residues" evidence="22">
    <location>
        <begin position="400"/>
        <end position="429"/>
    </location>
</feature>
<keyword evidence="13" id="KW-0378">Hydrolase</keyword>
<evidence type="ECO:0000256" key="12">
    <source>
        <dbReference type="ARBA" id="ARBA00022759"/>
    </source>
</evidence>
<dbReference type="GO" id="GO:0046872">
    <property type="term" value="F:metal ion binding"/>
    <property type="evidence" value="ECO:0007669"/>
    <property type="project" value="UniProtKB-KW"/>
</dbReference>
<feature type="non-terminal residue" evidence="25">
    <location>
        <position position="1587"/>
    </location>
</feature>
<evidence type="ECO:0000256" key="4">
    <source>
        <dbReference type="ARBA" id="ARBA00004123"/>
    </source>
</evidence>
<organism evidence="25 26">
    <name type="scientific">Electrophorus voltai</name>
    <dbReference type="NCBI Taxonomy" id="2609070"/>
    <lineage>
        <taxon>Eukaryota</taxon>
        <taxon>Metazoa</taxon>
        <taxon>Chordata</taxon>
        <taxon>Craniata</taxon>
        <taxon>Vertebrata</taxon>
        <taxon>Euteleostomi</taxon>
        <taxon>Actinopterygii</taxon>
        <taxon>Neopterygii</taxon>
        <taxon>Teleostei</taxon>
        <taxon>Ostariophysi</taxon>
        <taxon>Gymnotiformes</taxon>
        <taxon>Gymnotoidei</taxon>
        <taxon>Gymnotidae</taxon>
        <taxon>Electrophorus</taxon>
    </lineage>
</organism>
<feature type="compositionally biased region" description="Pro residues" evidence="22">
    <location>
        <begin position="288"/>
        <end position="300"/>
    </location>
</feature>
<dbReference type="FunFam" id="1.10.1520.10:FF:000002">
    <property type="entry name" value="Drosha ribonuclease III"/>
    <property type="match status" value="1"/>
</dbReference>
<dbReference type="GO" id="GO:0031053">
    <property type="term" value="P:primary miRNA processing"/>
    <property type="evidence" value="ECO:0007669"/>
    <property type="project" value="TreeGrafter"/>
</dbReference>
<feature type="compositionally biased region" description="Pro residues" evidence="22">
    <location>
        <begin position="355"/>
        <end position="369"/>
    </location>
</feature>
<dbReference type="InterPro" id="IPR014720">
    <property type="entry name" value="dsRBD_dom"/>
</dbReference>
<feature type="compositionally biased region" description="Pro residues" evidence="22">
    <location>
        <begin position="309"/>
        <end position="334"/>
    </location>
</feature>
<dbReference type="CDD" id="cd00593">
    <property type="entry name" value="RIBOc"/>
    <property type="match status" value="2"/>
</dbReference>
<feature type="region of interest" description="Disordered" evidence="22">
    <location>
        <begin position="285"/>
        <end position="336"/>
    </location>
</feature>
<protein>
    <recommendedName>
        <fullName evidence="7">Ribonuclease 3</fullName>
        <ecNumber evidence="6">3.1.26.3</ecNumber>
    </recommendedName>
    <alternativeName>
        <fullName evidence="18">Ribonuclease III</fullName>
    </alternativeName>
    <alternativeName>
        <fullName evidence="19 20">protein Drosha</fullName>
    </alternativeName>
</protein>